<sequence length="103" mass="10988">MSKFRVSLISLLIAGLTACSGGGPAQTEREHAFLQYVKDNGSDDARIEDFKSGKCTKAEGAPSFSCDVSAEVTAMGRKFGNEMDGVYTFSQVGGVWKVTGRVQ</sequence>
<keyword evidence="3" id="KW-1185">Reference proteome</keyword>
<organism evidence="2 3">
    <name type="scientific">Xanthomonas cerealis pv. cerealis</name>
    <dbReference type="NCBI Taxonomy" id="152263"/>
    <lineage>
        <taxon>Bacteria</taxon>
        <taxon>Pseudomonadati</taxon>
        <taxon>Pseudomonadota</taxon>
        <taxon>Gammaproteobacteria</taxon>
        <taxon>Lysobacterales</taxon>
        <taxon>Lysobacteraceae</taxon>
        <taxon>Xanthomonas</taxon>
        <taxon>Xanthomonas translucens group</taxon>
        <taxon>Xanthomonas cerealis</taxon>
    </lineage>
</organism>
<accession>A0A514EB07</accession>
<dbReference type="Proteomes" id="UP000319349">
    <property type="component" value="Chromosome"/>
</dbReference>
<dbReference type="AlphaFoldDB" id="A0A514EB07"/>
<gene>
    <name evidence="2" type="ORF">E4A48_05515</name>
</gene>
<evidence type="ECO:0000313" key="2">
    <source>
        <dbReference type="EMBL" id="QDI03228.1"/>
    </source>
</evidence>
<reference evidence="2 3" key="1">
    <citation type="submission" date="2019-03" db="EMBL/GenBank/DDBJ databases">
        <title>Tal1 in Xanthomonas translucens pv. cerealis Contributes to Virulence in Bacterial Leaf Streak of Wheat.</title>
        <authorList>
            <person name="Shah S.M.A."/>
            <person name="Haq F."/>
            <person name="Ma W."/>
            <person name="Xu X."/>
            <person name="Wang S."/>
            <person name="Xu Z."/>
            <person name="Zou L."/>
            <person name="Zhu B."/>
            <person name="Chen G."/>
        </authorList>
    </citation>
    <scope>NUCLEOTIDE SEQUENCE [LARGE SCALE GENOMIC DNA]</scope>
    <source>
        <strain evidence="2 3">01</strain>
    </source>
</reference>
<evidence type="ECO:0008006" key="4">
    <source>
        <dbReference type="Google" id="ProtNLM"/>
    </source>
</evidence>
<feature type="chain" id="PRO_5021852032" description="Lipoprotein" evidence="1">
    <location>
        <begin position="26"/>
        <end position="103"/>
    </location>
</feature>
<dbReference type="PROSITE" id="PS51257">
    <property type="entry name" value="PROKAR_LIPOPROTEIN"/>
    <property type="match status" value="1"/>
</dbReference>
<name>A0A514EB07_9XANT</name>
<dbReference type="EMBL" id="CP038228">
    <property type="protein sequence ID" value="QDI03228.1"/>
    <property type="molecule type" value="Genomic_DNA"/>
</dbReference>
<keyword evidence="1" id="KW-0732">Signal</keyword>
<feature type="signal peptide" evidence="1">
    <location>
        <begin position="1"/>
        <end position="25"/>
    </location>
</feature>
<proteinExistence type="predicted"/>
<protein>
    <recommendedName>
        <fullName evidence="4">Lipoprotein</fullName>
    </recommendedName>
</protein>
<dbReference type="RefSeq" id="WP_142742017.1">
    <property type="nucleotide sequence ID" value="NZ_CP038228.1"/>
</dbReference>
<evidence type="ECO:0000256" key="1">
    <source>
        <dbReference type="SAM" id="SignalP"/>
    </source>
</evidence>
<evidence type="ECO:0000313" key="3">
    <source>
        <dbReference type="Proteomes" id="UP000319349"/>
    </source>
</evidence>